<evidence type="ECO:0000259" key="9">
    <source>
        <dbReference type="Pfam" id="PF06144"/>
    </source>
</evidence>
<keyword evidence="3 11" id="KW-0808">Transferase</keyword>
<dbReference type="AlphaFoldDB" id="A0A9D1YD04"/>
<dbReference type="EC" id="2.7.7.7" evidence="1"/>
<accession>A0A9D1YD04</accession>
<reference evidence="11" key="2">
    <citation type="submission" date="2021-04" db="EMBL/GenBank/DDBJ databases">
        <authorList>
            <person name="Gilroy R."/>
        </authorList>
    </citation>
    <scope>NUCLEOTIDE SEQUENCE</scope>
    <source>
        <strain evidence="11">1282</strain>
    </source>
</reference>
<dbReference type="Gene3D" id="1.20.272.10">
    <property type="match status" value="1"/>
</dbReference>
<evidence type="ECO:0000256" key="6">
    <source>
        <dbReference type="ARBA" id="ARBA00022932"/>
    </source>
</evidence>
<name>A0A9D1YD04_9FIRM</name>
<protein>
    <recommendedName>
        <fullName evidence="2">DNA polymerase III subunit delta</fullName>
        <ecNumber evidence="1">2.7.7.7</ecNumber>
    </recommendedName>
</protein>
<dbReference type="GO" id="GO:0009360">
    <property type="term" value="C:DNA polymerase III complex"/>
    <property type="evidence" value="ECO:0007669"/>
    <property type="project" value="InterPro"/>
</dbReference>
<evidence type="ECO:0000256" key="8">
    <source>
        <dbReference type="ARBA" id="ARBA00049244"/>
    </source>
</evidence>
<dbReference type="PANTHER" id="PTHR34388">
    <property type="entry name" value="DNA POLYMERASE III SUBUNIT DELTA"/>
    <property type="match status" value="1"/>
</dbReference>
<evidence type="ECO:0000313" key="11">
    <source>
        <dbReference type="EMBL" id="HIY26610.1"/>
    </source>
</evidence>
<dbReference type="SUPFAM" id="SSF52540">
    <property type="entry name" value="P-loop containing nucleoside triphosphate hydrolases"/>
    <property type="match status" value="1"/>
</dbReference>
<evidence type="ECO:0000256" key="4">
    <source>
        <dbReference type="ARBA" id="ARBA00022695"/>
    </source>
</evidence>
<sequence length="356" mass="39104">MGAINETELKRQLSQGQLSSLYVVRGEEKYLVSRWARRILKAAGGDSFPEFNRNELGSSATVDAIADAAEALPFFSDHKCVSVPDWDPELQDATELSKLQELLENLPETTTLVFWYPTQEPDGRKAKVKNLWKWASQYGQVLECRRRDPSELRKVLLREAEKAGCSLSRENAGKILEYAGLDLHLLLSEMQKLCAYALGTAGENPASPPEITAAMIETLVPKTAEATAFLLANALAAGNFEGAYRHLDTLLTQNQEPIAILGALSSVYVDMYRVKAALESGKPATAPAEYGDYKGREFRLRSGERNARGVPLSVLRRSLALLLQADLALKGSKLSPRTVLDQLIARLLLASQEAAS</sequence>
<dbReference type="Gene3D" id="3.40.50.300">
    <property type="entry name" value="P-loop containing nucleotide triphosphate hydrolases"/>
    <property type="match status" value="1"/>
</dbReference>
<dbReference type="InterPro" id="IPR048466">
    <property type="entry name" value="DNA_pol3_delta-like_C"/>
</dbReference>
<feature type="domain" description="DNA polymerase III delta N-terminal" evidence="9">
    <location>
        <begin position="22"/>
        <end position="135"/>
    </location>
</feature>
<gene>
    <name evidence="11" type="primary">holA</name>
    <name evidence="11" type="ORF">H9838_05460</name>
</gene>
<dbReference type="SUPFAM" id="SSF48019">
    <property type="entry name" value="post-AAA+ oligomerization domain-like"/>
    <property type="match status" value="1"/>
</dbReference>
<evidence type="ECO:0000256" key="2">
    <source>
        <dbReference type="ARBA" id="ARBA00017703"/>
    </source>
</evidence>
<reference evidence="11" key="1">
    <citation type="journal article" date="2021" name="PeerJ">
        <title>Extensive microbial diversity within the chicken gut microbiome revealed by metagenomics and culture.</title>
        <authorList>
            <person name="Gilroy R."/>
            <person name="Ravi A."/>
            <person name="Getino M."/>
            <person name="Pursley I."/>
            <person name="Horton D.L."/>
            <person name="Alikhan N.F."/>
            <person name="Baker D."/>
            <person name="Gharbi K."/>
            <person name="Hall N."/>
            <person name="Watson M."/>
            <person name="Adriaenssens E.M."/>
            <person name="Foster-Nyarko E."/>
            <person name="Jarju S."/>
            <person name="Secka A."/>
            <person name="Antonio M."/>
            <person name="Oren A."/>
            <person name="Chaudhuri R.R."/>
            <person name="La Ragione R."/>
            <person name="Hildebrand F."/>
            <person name="Pallen M.J."/>
        </authorList>
    </citation>
    <scope>NUCLEOTIDE SEQUENCE</scope>
    <source>
        <strain evidence="11">1282</strain>
    </source>
</reference>
<evidence type="ECO:0000256" key="7">
    <source>
        <dbReference type="ARBA" id="ARBA00034754"/>
    </source>
</evidence>
<evidence type="ECO:0000256" key="5">
    <source>
        <dbReference type="ARBA" id="ARBA00022705"/>
    </source>
</evidence>
<keyword evidence="6" id="KW-0239">DNA-directed DNA polymerase</keyword>
<feature type="domain" description="DNA polymerase III delta subunit-like C-terminal" evidence="10">
    <location>
        <begin position="226"/>
        <end position="346"/>
    </location>
</feature>
<dbReference type="GO" id="GO:0006261">
    <property type="term" value="P:DNA-templated DNA replication"/>
    <property type="evidence" value="ECO:0007669"/>
    <property type="project" value="TreeGrafter"/>
</dbReference>
<dbReference type="EMBL" id="DXDU01000093">
    <property type="protein sequence ID" value="HIY26610.1"/>
    <property type="molecule type" value="Genomic_DNA"/>
</dbReference>
<dbReference type="InterPro" id="IPR010372">
    <property type="entry name" value="DNA_pol3_delta_N"/>
</dbReference>
<comment type="caution">
    <text evidence="11">The sequence shown here is derived from an EMBL/GenBank/DDBJ whole genome shotgun (WGS) entry which is preliminary data.</text>
</comment>
<proteinExistence type="inferred from homology"/>
<dbReference type="NCBIfam" id="TIGR01128">
    <property type="entry name" value="holA"/>
    <property type="match status" value="1"/>
</dbReference>
<organism evidence="11 12">
    <name type="scientific">Candidatus Acutalibacter pullistercoris</name>
    <dbReference type="NCBI Taxonomy" id="2838418"/>
    <lineage>
        <taxon>Bacteria</taxon>
        <taxon>Bacillati</taxon>
        <taxon>Bacillota</taxon>
        <taxon>Clostridia</taxon>
        <taxon>Eubacteriales</taxon>
        <taxon>Acutalibacteraceae</taxon>
        <taxon>Acutalibacter</taxon>
    </lineage>
</organism>
<evidence type="ECO:0000256" key="3">
    <source>
        <dbReference type="ARBA" id="ARBA00022679"/>
    </source>
</evidence>
<dbReference type="InterPro" id="IPR005790">
    <property type="entry name" value="DNA_polIII_delta"/>
</dbReference>
<dbReference type="Pfam" id="PF06144">
    <property type="entry name" value="DNA_pol3_delta"/>
    <property type="match status" value="1"/>
</dbReference>
<dbReference type="GO" id="GO:0003677">
    <property type="term" value="F:DNA binding"/>
    <property type="evidence" value="ECO:0007669"/>
    <property type="project" value="InterPro"/>
</dbReference>
<comment type="catalytic activity">
    <reaction evidence="8">
        <text>DNA(n) + a 2'-deoxyribonucleoside 5'-triphosphate = DNA(n+1) + diphosphate</text>
        <dbReference type="Rhea" id="RHEA:22508"/>
        <dbReference type="Rhea" id="RHEA-COMP:17339"/>
        <dbReference type="Rhea" id="RHEA-COMP:17340"/>
        <dbReference type="ChEBI" id="CHEBI:33019"/>
        <dbReference type="ChEBI" id="CHEBI:61560"/>
        <dbReference type="ChEBI" id="CHEBI:173112"/>
        <dbReference type="EC" id="2.7.7.7"/>
    </reaction>
</comment>
<keyword evidence="5" id="KW-0235">DNA replication</keyword>
<dbReference type="Gene3D" id="1.10.8.60">
    <property type="match status" value="1"/>
</dbReference>
<dbReference type="InterPro" id="IPR008921">
    <property type="entry name" value="DNA_pol3_clamp-load_cplx_C"/>
</dbReference>
<dbReference type="Pfam" id="PF21694">
    <property type="entry name" value="DNA_pol3_delta_C"/>
    <property type="match status" value="1"/>
</dbReference>
<comment type="similarity">
    <text evidence="7">Belongs to the DNA polymerase HolA subunit family.</text>
</comment>
<dbReference type="InterPro" id="IPR027417">
    <property type="entry name" value="P-loop_NTPase"/>
</dbReference>
<evidence type="ECO:0000256" key="1">
    <source>
        <dbReference type="ARBA" id="ARBA00012417"/>
    </source>
</evidence>
<dbReference type="PANTHER" id="PTHR34388:SF1">
    <property type="entry name" value="DNA POLYMERASE III SUBUNIT DELTA"/>
    <property type="match status" value="1"/>
</dbReference>
<dbReference type="Proteomes" id="UP000823915">
    <property type="component" value="Unassembled WGS sequence"/>
</dbReference>
<evidence type="ECO:0000259" key="10">
    <source>
        <dbReference type="Pfam" id="PF21694"/>
    </source>
</evidence>
<keyword evidence="4 11" id="KW-0548">Nucleotidyltransferase</keyword>
<evidence type="ECO:0000313" key="12">
    <source>
        <dbReference type="Proteomes" id="UP000823915"/>
    </source>
</evidence>
<dbReference type="GO" id="GO:0003887">
    <property type="term" value="F:DNA-directed DNA polymerase activity"/>
    <property type="evidence" value="ECO:0007669"/>
    <property type="project" value="UniProtKB-KW"/>
</dbReference>